<dbReference type="EMBL" id="JACEIK010002868">
    <property type="protein sequence ID" value="MCD9639229.1"/>
    <property type="molecule type" value="Genomic_DNA"/>
</dbReference>
<name>A0ABS8UXQ0_DATST</name>
<protein>
    <submittedName>
        <fullName evidence="1">Uncharacterized protein</fullName>
    </submittedName>
</protein>
<accession>A0ABS8UXQ0</accession>
<comment type="caution">
    <text evidence="1">The sequence shown here is derived from an EMBL/GenBank/DDBJ whole genome shotgun (WGS) entry which is preliminary data.</text>
</comment>
<gene>
    <name evidence="1" type="ORF">HAX54_023611</name>
</gene>
<dbReference type="Proteomes" id="UP000823775">
    <property type="component" value="Unassembled WGS sequence"/>
</dbReference>
<keyword evidence="2" id="KW-1185">Reference proteome</keyword>
<evidence type="ECO:0000313" key="2">
    <source>
        <dbReference type="Proteomes" id="UP000823775"/>
    </source>
</evidence>
<organism evidence="1 2">
    <name type="scientific">Datura stramonium</name>
    <name type="common">Jimsonweed</name>
    <name type="synonym">Common thornapple</name>
    <dbReference type="NCBI Taxonomy" id="4076"/>
    <lineage>
        <taxon>Eukaryota</taxon>
        <taxon>Viridiplantae</taxon>
        <taxon>Streptophyta</taxon>
        <taxon>Embryophyta</taxon>
        <taxon>Tracheophyta</taxon>
        <taxon>Spermatophyta</taxon>
        <taxon>Magnoliopsida</taxon>
        <taxon>eudicotyledons</taxon>
        <taxon>Gunneridae</taxon>
        <taxon>Pentapetalae</taxon>
        <taxon>asterids</taxon>
        <taxon>lamiids</taxon>
        <taxon>Solanales</taxon>
        <taxon>Solanaceae</taxon>
        <taxon>Solanoideae</taxon>
        <taxon>Datureae</taxon>
        <taxon>Datura</taxon>
    </lineage>
</organism>
<reference evidence="1 2" key="1">
    <citation type="journal article" date="2021" name="BMC Genomics">
        <title>Datura genome reveals duplications of psychoactive alkaloid biosynthetic genes and high mutation rate following tissue culture.</title>
        <authorList>
            <person name="Rajewski A."/>
            <person name="Carter-House D."/>
            <person name="Stajich J."/>
            <person name="Litt A."/>
        </authorList>
    </citation>
    <scope>NUCLEOTIDE SEQUENCE [LARGE SCALE GENOMIC DNA]</scope>
    <source>
        <strain evidence="1">AR-01</strain>
    </source>
</reference>
<proteinExistence type="predicted"/>
<sequence>QRGVGVPSLKSPWCLSTLSEISKFRELLVPDFWKHLMESRHDGMREEAFTRRYGMREAALSQRDEARVADPFPRDGRCTAALSRHVGMCYTALDAAVAGGDAASLQHTGARPGAAGGILGTAACATQQESMREAAFAWCYGMHEATLSQCDEERVEALPRAMAGAQQHCRWRWHSNCSDTGRGSGRRRCSKACSTIKNGFPTSTRKEIQIKSNSSRNKENINLLL</sequence>
<feature type="non-terminal residue" evidence="1">
    <location>
        <position position="1"/>
    </location>
</feature>
<evidence type="ECO:0000313" key="1">
    <source>
        <dbReference type="EMBL" id="MCD9639229.1"/>
    </source>
</evidence>